<feature type="domain" description="N-acetyltransferase" evidence="1">
    <location>
        <begin position="7"/>
        <end position="148"/>
    </location>
</feature>
<evidence type="ECO:0000259" key="1">
    <source>
        <dbReference type="PROSITE" id="PS51186"/>
    </source>
</evidence>
<dbReference type="RefSeq" id="WP_056944066.1">
    <property type="nucleotide sequence ID" value="NZ_AZDT01000024.1"/>
</dbReference>
<comment type="caution">
    <text evidence="2">The sequence shown here is derived from an EMBL/GenBank/DDBJ whole genome shotgun (WGS) entry which is preliminary data.</text>
</comment>
<dbReference type="Gene3D" id="3.40.630.30">
    <property type="match status" value="1"/>
</dbReference>
<dbReference type="SUPFAM" id="SSF55729">
    <property type="entry name" value="Acyl-CoA N-acyltransferases (Nat)"/>
    <property type="match status" value="1"/>
</dbReference>
<dbReference type="PROSITE" id="PS51186">
    <property type="entry name" value="GNAT"/>
    <property type="match status" value="1"/>
</dbReference>
<name>A0A0R1JZ00_9LACO</name>
<dbReference type="InterPro" id="IPR016181">
    <property type="entry name" value="Acyl_CoA_acyltransferase"/>
</dbReference>
<keyword evidence="2" id="KW-0808">Transferase</keyword>
<dbReference type="PATRIC" id="fig|1423773.3.peg.1568"/>
<dbReference type="InterPro" id="IPR039143">
    <property type="entry name" value="GNPNAT1-like"/>
</dbReference>
<reference evidence="2 3" key="1">
    <citation type="journal article" date="2015" name="Genome Announc.">
        <title>Expanding the biotechnology potential of lactobacilli through comparative genomics of 213 strains and associated genera.</title>
        <authorList>
            <person name="Sun Z."/>
            <person name="Harris H.M."/>
            <person name="McCann A."/>
            <person name="Guo C."/>
            <person name="Argimon S."/>
            <person name="Zhang W."/>
            <person name="Yang X."/>
            <person name="Jeffery I.B."/>
            <person name="Cooney J.C."/>
            <person name="Kagawa T.F."/>
            <person name="Liu W."/>
            <person name="Song Y."/>
            <person name="Salvetti E."/>
            <person name="Wrobel A."/>
            <person name="Rasinkangas P."/>
            <person name="Parkhill J."/>
            <person name="Rea M.C."/>
            <person name="O'Sullivan O."/>
            <person name="Ritari J."/>
            <person name="Douillard F.P."/>
            <person name="Paul Ross R."/>
            <person name="Yang R."/>
            <person name="Briner A.E."/>
            <person name="Felis G.E."/>
            <person name="de Vos W.M."/>
            <person name="Barrangou R."/>
            <person name="Klaenhammer T.R."/>
            <person name="Caufield P.W."/>
            <person name="Cui Y."/>
            <person name="Zhang H."/>
            <person name="O'Toole P.W."/>
        </authorList>
    </citation>
    <scope>NUCLEOTIDE SEQUENCE [LARGE SCALE GENOMIC DNA]</scope>
    <source>
        <strain evidence="2 3">DSM 19117</strain>
    </source>
</reference>
<gene>
    <name evidence="2" type="ORF">FD30_GL001523</name>
</gene>
<dbReference type="GO" id="GO:0004343">
    <property type="term" value="F:glucosamine 6-phosphate N-acetyltransferase activity"/>
    <property type="evidence" value="ECO:0007669"/>
    <property type="project" value="TreeGrafter"/>
</dbReference>
<dbReference type="PANTHER" id="PTHR13355:SF11">
    <property type="entry name" value="GLUCOSAMINE 6-PHOSPHATE N-ACETYLTRANSFERASE"/>
    <property type="match status" value="1"/>
</dbReference>
<keyword evidence="3" id="KW-1185">Reference proteome</keyword>
<sequence>MVAYQTKTFPELTTHELWALYRLRTAVFVVEQTCYYQEVDDADLTATHLLGTDDQGQLVAYARLIPEQNHVRIGRVVVAKAARGNGAGRELVTTAIAAAKAHFPQATQIDIQAQAYLQSFYETFGFQPVSDVYLETGIPHLDMVLPLTQQD</sequence>
<dbReference type="EMBL" id="AZDT01000024">
    <property type="protein sequence ID" value="KRK76172.1"/>
    <property type="molecule type" value="Genomic_DNA"/>
</dbReference>
<protein>
    <submittedName>
        <fullName evidence="2">N-acetyltransferase GCN5</fullName>
    </submittedName>
</protein>
<dbReference type="OrthoDB" id="9796171at2"/>
<accession>A0A0R1JZ00</accession>
<dbReference type="AlphaFoldDB" id="A0A0R1JZ00"/>
<evidence type="ECO:0000313" key="3">
    <source>
        <dbReference type="Proteomes" id="UP000051162"/>
    </source>
</evidence>
<dbReference type="InterPro" id="IPR000182">
    <property type="entry name" value="GNAT_dom"/>
</dbReference>
<proteinExistence type="predicted"/>
<evidence type="ECO:0000313" key="2">
    <source>
        <dbReference type="EMBL" id="KRK76172.1"/>
    </source>
</evidence>
<dbReference type="CDD" id="cd04301">
    <property type="entry name" value="NAT_SF"/>
    <property type="match status" value="1"/>
</dbReference>
<dbReference type="GeneID" id="84782861"/>
<dbReference type="Proteomes" id="UP000051162">
    <property type="component" value="Unassembled WGS sequence"/>
</dbReference>
<dbReference type="PANTHER" id="PTHR13355">
    <property type="entry name" value="GLUCOSAMINE 6-PHOSPHATE N-ACETYLTRANSFERASE"/>
    <property type="match status" value="1"/>
</dbReference>
<dbReference type="Pfam" id="PF13673">
    <property type="entry name" value="Acetyltransf_10"/>
    <property type="match status" value="1"/>
</dbReference>
<dbReference type="STRING" id="1423773.FD30_GL001523"/>
<organism evidence="2 3">
    <name type="scientific">Levilactobacillus namurensis DSM 19117</name>
    <dbReference type="NCBI Taxonomy" id="1423773"/>
    <lineage>
        <taxon>Bacteria</taxon>
        <taxon>Bacillati</taxon>
        <taxon>Bacillota</taxon>
        <taxon>Bacilli</taxon>
        <taxon>Lactobacillales</taxon>
        <taxon>Lactobacillaceae</taxon>
        <taxon>Levilactobacillus</taxon>
    </lineage>
</organism>